<protein>
    <submittedName>
        <fullName evidence="2">Hypothetical_protein</fullName>
    </submittedName>
</protein>
<comment type="caution">
    <text evidence="2">The sequence shown here is derived from an EMBL/GenBank/DDBJ whole genome shotgun (WGS) entry which is preliminary data.</text>
</comment>
<feature type="coiled-coil region" evidence="1">
    <location>
        <begin position="324"/>
        <end position="360"/>
    </location>
</feature>
<keyword evidence="1" id="KW-0175">Coiled coil</keyword>
<sequence length="757" mass="87553">MALIIKTYNNGLVGIQNDDSVSLICTKQSQAETVLVVAQQMIDNKVNCLFFDFMQSNDSFFEDLQSKKDLIKLINWSQIQHEFQFPAGYEQLDEMFKQITFKQELNMKEDTMNLIAQLLNKQPQQMSLLNQTMSFIPLNVVIKRVKNPPTLKDNTIYVGFYQDNLIIFDDLQLIHLMKANNKYSQVSAVIKAIQIFKYKQVFLVFYDEPLLLFLINNIDQFQLNENCQMKVYYEPNMQKLNLCIDQYITNLARTPNFQSYFEANNVDMHDNVSPIPQDLNQNETLLQRSIFIDQTRNSDIIQTSSRNVYNDLFATDEHSIIEKRISASNKVQELALAIQNKEAEKAKKQKEQAKSQVSNEGFTQILEQKQQQQIQPKVIKAKQIKQQQVIQIPKVPEPKQPEHEDTEIIVSANPVMRSVSQAAAQKVIELDKKLSSIKNYQQFFKCDIMIQHTIVIKQINGKLLLTVNGGTMRPTSVSISESVFTLLIQVTEKLRNCAIKIIVNSKMLRDLVYEFNPERAQQQMFKTLLEQNQILIDLVLKEVIITIQPAVPADEKAKYLTLTNNNDYVIDNILQKPLLINYVSDLFGSVYLQNLTFIISLVNFSTQQLLQNEVKLLFEQISAQYDLNLQVILVFQQQEPEPEQPYELFLSQSENKEIQPENEIFPPKELFKGSKTLESVVLFDKSKLESLNFEPKVKQIIEQNKNKNENEKQLEKNKDKLIIKFQCEVNPQDLAEIMSKLLGIAQGEFKVEVGGQK</sequence>
<reference evidence="2 3" key="1">
    <citation type="submission" date="2024-07" db="EMBL/GenBank/DDBJ databases">
        <authorList>
            <person name="Akdeniz Z."/>
        </authorList>
    </citation>
    <scope>NUCLEOTIDE SEQUENCE [LARGE SCALE GENOMIC DNA]</scope>
</reference>
<name>A0ABP1H7M8_9EUKA</name>
<evidence type="ECO:0000256" key="1">
    <source>
        <dbReference type="SAM" id="Coils"/>
    </source>
</evidence>
<feature type="coiled-coil region" evidence="1">
    <location>
        <begin position="697"/>
        <end position="724"/>
    </location>
</feature>
<organism evidence="2 3">
    <name type="scientific">Hexamita inflata</name>
    <dbReference type="NCBI Taxonomy" id="28002"/>
    <lineage>
        <taxon>Eukaryota</taxon>
        <taxon>Metamonada</taxon>
        <taxon>Diplomonadida</taxon>
        <taxon>Hexamitidae</taxon>
        <taxon>Hexamitinae</taxon>
        <taxon>Hexamita</taxon>
    </lineage>
</organism>
<gene>
    <name evidence="2" type="ORF">HINF_LOCUS9079</name>
</gene>
<dbReference type="Proteomes" id="UP001642409">
    <property type="component" value="Unassembled WGS sequence"/>
</dbReference>
<evidence type="ECO:0000313" key="3">
    <source>
        <dbReference type="Proteomes" id="UP001642409"/>
    </source>
</evidence>
<keyword evidence="3" id="KW-1185">Reference proteome</keyword>
<evidence type="ECO:0000313" key="2">
    <source>
        <dbReference type="EMBL" id="CAL5985748.1"/>
    </source>
</evidence>
<accession>A0ABP1H7M8</accession>
<proteinExistence type="predicted"/>
<dbReference type="EMBL" id="CAXDID020000019">
    <property type="protein sequence ID" value="CAL5985748.1"/>
    <property type="molecule type" value="Genomic_DNA"/>
</dbReference>